<dbReference type="EMBL" id="JBDYKN010000012">
    <property type="protein sequence ID" value="MEP7730457.1"/>
    <property type="molecule type" value="Genomic_DNA"/>
</dbReference>
<accession>A0ABV0L204</accession>
<evidence type="ECO:0000313" key="1">
    <source>
        <dbReference type="EMBL" id="MEP7730457.1"/>
    </source>
</evidence>
<comment type="caution">
    <text evidence="1">The sequence shown here is derived from an EMBL/GenBank/DDBJ whole genome shotgun (WGS) entry which is preliminary data.</text>
</comment>
<dbReference type="RefSeq" id="WP_348577362.1">
    <property type="nucleotide sequence ID" value="NZ_JBDYKN010000012.1"/>
</dbReference>
<reference evidence="1 2" key="1">
    <citation type="submission" date="2024-05" db="EMBL/GenBank/DDBJ databases">
        <authorList>
            <person name="Busch G.E."/>
            <person name="Sharma I."/>
        </authorList>
    </citation>
    <scope>NUCLEOTIDE SEQUENCE [LARGE SCALE GENOMIC DNA]</scope>
    <source>
        <strain evidence="1 2">23GB23</strain>
    </source>
</reference>
<dbReference type="Proteomes" id="UP001471651">
    <property type="component" value="Unassembled WGS sequence"/>
</dbReference>
<gene>
    <name evidence="1" type="ORF">ABKW32_13430</name>
</gene>
<evidence type="ECO:0000313" key="2">
    <source>
        <dbReference type="Proteomes" id="UP001471651"/>
    </source>
</evidence>
<keyword evidence="2" id="KW-1185">Reference proteome</keyword>
<name>A0ABV0L204_9GAMM</name>
<proteinExistence type="predicted"/>
<organism evidence="1 2">
    <name type="scientific">Marinomonas primoryensis</name>
    <dbReference type="NCBI Taxonomy" id="178399"/>
    <lineage>
        <taxon>Bacteria</taxon>
        <taxon>Pseudomonadati</taxon>
        <taxon>Pseudomonadota</taxon>
        <taxon>Gammaproteobacteria</taxon>
        <taxon>Oceanospirillales</taxon>
        <taxon>Oceanospirillaceae</taxon>
        <taxon>Marinomonas</taxon>
    </lineage>
</organism>
<protein>
    <submittedName>
        <fullName evidence="1">Uncharacterized protein</fullName>
    </submittedName>
</protein>
<sequence>MAFSDAELAGAMSVNLVAANVMTIEERELLLEDPTENKVRETLTADQLANFPAYWDLLGAWMADHGGNIATTTGTNVPGRDGGNPTNIGTKAIYNDAFRDVNQYIGTPGFLPVKAVSNQLRFVSVLGEDDE</sequence>